<protein>
    <submittedName>
        <fullName evidence="1">Uncharacterized protein</fullName>
    </submittedName>
</protein>
<gene>
    <name evidence="1" type="ORF">ERS007739_01702</name>
</gene>
<evidence type="ECO:0000313" key="2">
    <source>
        <dbReference type="Proteomes" id="UP000039021"/>
    </source>
</evidence>
<sequence length="29" mass="3202">MRNGSTSMRVSCNAIPAAIRRITNRQPVT</sequence>
<comment type="caution">
    <text evidence="1">The sequence shown here is derived from an EMBL/GenBank/DDBJ whole genome shotgun (WGS) entry which is preliminary data.</text>
</comment>
<dbReference type="AlphaFoldDB" id="A0A916LA77"/>
<dbReference type="Proteomes" id="UP000039021">
    <property type="component" value="Unassembled WGS sequence"/>
</dbReference>
<dbReference type="EMBL" id="CSBK01000692">
    <property type="protein sequence ID" value="COX76967.1"/>
    <property type="molecule type" value="Genomic_DNA"/>
</dbReference>
<evidence type="ECO:0000313" key="1">
    <source>
        <dbReference type="EMBL" id="COX76967.1"/>
    </source>
</evidence>
<reference evidence="2" key="1">
    <citation type="submission" date="2015-03" db="EMBL/GenBank/DDBJ databases">
        <authorList>
            <consortium name="Pathogen Informatics"/>
        </authorList>
    </citation>
    <scope>NUCLEOTIDE SEQUENCE [LARGE SCALE GENOMIC DNA]</scope>
    <source>
        <strain evidence="2">N09902308</strain>
    </source>
</reference>
<name>A0A916LA77_MYCTX</name>
<organism evidence="1 2">
    <name type="scientific">Mycobacterium tuberculosis</name>
    <dbReference type="NCBI Taxonomy" id="1773"/>
    <lineage>
        <taxon>Bacteria</taxon>
        <taxon>Bacillati</taxon>
        <taxon>Actinomycetota</taxon>
        <taxon>Actinomycetes</taxon>
        <taxon>Mycobacteriales</taxon>
        <taxon>Mycobacteriaceae</taxon>
        <taxon>Mycobacterium</taxon>
        <taxon>Mycobacterium tuberculosis complex</taxon>
    </lineage>
</organism>
<accession>A0A916LA77</accession>
<proteinExistence type="predicted"/>